<sequence length="307" mass="34221">MGRLSKLRIVDPVLTNLAIGYTNAEFIGQSLFPIVEVEKEGGKIPKFGKESFRLYKTERALRAKSNRMNPEDLGSVDVILDEHDLEYPIDYREDQESAFPLEQAAVQTATEAIQLRREKMTADLAQNPNSYAATNKKQLTAAEKFTAAGSDPVGVVEDGKEAIRTKIGRRPNTMVIGASAYKTLKNHPQLIEKIKYSMKGIVTADLLKEIFEVENVVVGEAIYADDRDRFTDIWGANIVLAYVPLQRGSQQRTPYEPSYGYTLRKKGNPVVDTRVEDGKLELVRSTDIFRPYLLGADAGYLISGING</sequence>
<dbReference type="Gene3D" id="3.90.1690.10">
    <property type="entry name" value="phage-related protein like domain"/>
    <property type="match status" value="1"/>
</dbReference>
<evidence type="ECO:0000313" key="2">
    <source>
        <dbReference type="Proteomes" id="UP000062519"/>
    </source>
</evidence>
<name>A0A1B4FQ61_9BURK</name>
<reference evidence="1 2" key="1">
    <citation type="submission" date="2015-12" db="EMBL/GenBank/DDBJ databases">
        <title>Diversity of Burkholderia near neighbor genomes.</title>
        <authorList>
            <person name="Sahl J."/>
            <person name="Wagner D."/>
            <person name="Keim P."/>
        </authorList>
    </citation>
    <scope>NUCLEOTIDE SEQUENCE [LARGE SCALE GENOMIC DNA]</scope>
    <source>
        <strain evidence="1 2">BDU6</strain>
    </source>
</reference>
<accession>A0A1B4FQ61</accession>
<dbReference type="InterPro" id="IPR053738">
    <property type="entry name" value="Lambda_capsid_assembly"/>
</dbReference>
<dbReference type="InterPro" id="IPR005564">
    <property type="entry name" value="Major_capsid_GpE"/>
</dbReference>
<dbReference type="Pfam" id="PF03864">
    <property type="entry name" value="Phage_cap_E"/>
    <property type="match status" value="1"/>
</dbReference>
<protein>
    <submittedName>
        <fullName evidence="1">Uncharacterized protein</fullName>
    </submittedName>
</protein>
<organism evidence="1 2">
    <name type="scientific">Burkholderia mayonis</name>
    <dbReference type="NCBI Taxonomy" id="1385591"/>
    <lineage>
        <taxon>Bacteria</taxon>
        <taxon>Pseudomonadati</taxon>
        <taxon>Pseudomonadota</taxon>
        <taxon>Betaproteobacteria</taxon>
        <taxon>Burkholderiales</taxon>
        <taxon>Burkholderiaceae</taxon>
        <taxon>Burkholderia</taxon>
        <taxon>pseudomallei group</taxon>
    </lineage>
</organism>
<dbReference type="Proteomes" id="UP000062519">
    <property type="component" value="Chromosome 2"/>
</dbReference>
<dbReference type="KEGG" id="buu:WS70_25770"/>
<dbReference type="EMBL" id="CP013387">
    <property type="protein sequence ID" value="AOJ05825.1"/>
    <property type="molecule type" value="Genomic_DNA"/>
</dbReference>
<evidence type="ECO:0000313" key="1">
    <source>
        <dbReference type="EMBL" id="AOJ05825.1"/>
    </source>
</evidence>
<proteinExistence type="predicted"/>
<dbReference type="AlphaFoldDB" id="A0A1B4FQ61"/>
<dbReference type="RefSeq" id="WP_059598243.1">
    <property type="nucleotide sequence ID" value="NZ_CP013387.1"/>
</dbReference>
<gene>
    <name evidence="1" type="ORF">WS70_25770</name>
</gene>
<keyword evidence="2" id="KW-1185">Reference proteome</keyword>